<organism evidence="1 2">
    <name type="scientific">Photobacterium aphoticum</name>
    <dbReference type="NCBI Taxonomy" id="754436"/>
    <lineage>
        <taxon>Bacteria</taxon>
        <taxon>Pseudomonadati</taxon>
        <taxon>Pseudomonadota</taxon>
        <taxon>Gammaproteobacteria</taxon>
        <taxon>Vibrionales</taxon>
        <taxon>Vibrionaceae</taxon>
        <taxon>Photobacterium</taxon>
    </lineage>
</organism>
<comment type="caution">
    <text evidence="1">The sequence shown here is derived from an EMBL/GenBank/DDBJ whole genome shotgun (WGS) entry which is preliminary data.</text>
</comment>
<sequence length="57" mass="6294">MHSLIDAVLSRSRTMMTLLVLLLIAGMITYKVIPKEANPDITIPIIYVSVSHQGISQ</sequence>
<dbReference type="Gene3D" id="3.30.70.1430">
    <property type="entry name" value="Multidrug efflux transporter AcrB pore domain"/>
    <property type="match status" value="1"/>
</dbReference>
<gene>
    <name evidence="1" type="ORF">JCM19237_2811</name>
</gene>
<dbReference type="Proteomes" id="UP000029227">
    <property type="component" value="Unassembled WGS sequence"/>
</dbReference>
<dbReference type="STRING" id="754436.JCM19237_2811"/>
<proteinExistence type="predicted"/>
<reference evidence="1 2" key="1">
    <citation type="journal article" date="2014" name="Genome Announc.">
        <title>Draft Genome Sequences of Two Vibrionaceae Species, Vibrio ponticus C121 and Photobacterium aphoticum C119, Isolated as Coral Reef Microbiota.</title>
        <authorList>
            <person name="Al-saari N."/>
            <person name="Meirelles P.M."/>
            <person name="Mino S."/>
            <person name="Suda W."/>
            <person name="Oshima K."/>
            <person name="Hattori M."/>
            <person name="Ohkuma M."/>
            <person name="Thompson F.L."/>
            <person name="Gomez-Gil B."/>
            <person name="Sawabe T."/>
            <person name="Sawabe T."/>
        </authorList>
    </citation>
    <scope>NUCLEOTIDE SEQUENCE [LARGE SCALE GENOMIC DNA]</scope>
    <source>
        <strain evidence="1 2">JCM 19237</strain>
    </source>
</reference>
<dbReference type="Gene3D" id="1.20.1640.10">
    <property type="entry name" value="Multidrug efflux transporter AcrB transmembrane domain"/>
    <property type="match status" value="1"/>
</dbReference>
<evidence type="ECO:0000313" key="1">
    <source>
        <dbReference type="EMBL" id="GAL06714.1"/>
    </source>
</evidence>
<dbReference type="eggNOG" id="COG0841">
    <property type="taxonomic scope" value="Bacteria"/>
</dbReference>
<dbReference type="AlphaFoldDB" id="A0A090QXV4"/>
<evidence type="ECO:0000313" key="2">
    <source>
        <dbReference type="Proteomes" id="UP000029227"/>
    </source>
</evidence>
<name>A0A090QXV4_9GAMM</name>
<dbReference type="EMBL" id="BBMN01000012">
    <property type="protein sequence ID" value="GAL06714.1"/>
    <property type="molecule type" value="Genomic_DNA"/>
</dbReference>
<accession>A0A090QXV4</accession>
<protein>
    <submittedName>
        <fullName evidence="1">RND multidrug efflux transporter</fullName>
    </submittedName>
</protein>